<feature type="domain" description="Tyr recombinase" evidence="3">
    <location>
        <begin position="31"/>
        <end position="238"/>
    </location>
</feature>
<protein>
    <submittedName>
        <fullName evidence="4">Site-specific integrase</fullName>
    </submittedName>
</protein>
<name>A0ABV3D8X0_9ACTN</name>
<keyword evidence="5" id="KW-1185">Reference proteome</keyword>
<proteinExistence type="predicted"/>
<evidence type="ECO:0000313" key="5">
    <source>
        <dbReference type="Proteomes" id="UP001551482"/>
    </source>
</evidence>
<dbReference type="InterPro" id="IPR011010">
    <property type="entry name" value="DNA_brk_join_enz"/>
</dbReference>
<accession>A0ABV3D8X0</accession>
<dbReference type="InterPro" id="IPR013762">
    <property type="entry name" value="Integrase-like_cat_sf"/>
</dbReference>
<dbReference type="Gene3D" id="1.10.443.10">
    <property type="entry name" value="Intergrase catalytic core"/>
    <property type="match status" value="1"/>
</dbReference>
<evidence type="ECO:0000313" key="4">
    <source>
        <dbReference type="EMBL" id="MEU8132126.1"/>
    </source>
</evidence>
<organism evidence="4 5">
    <name type="scientific">Streptodolium elevatio</name>
    <dbReference type="NCBI Taxonomy" id="3157996"/>
    <lineage>
        <taxon>Bacteria</taxon>
        <taxon>Bacillati</taxon>
        <taxon>Actinomycetota</taxon>
        <taxon>Actinomycetes</taxon>
        <taxon>Kitasatosporales</taxon>
        <taxon>Streptomycetaceae</taxon>
        <taxon>Streptodolium</taxon>
    </lineage>
</organism>
<evidence type="ECO:0000256" key="2">
    <source>
        <dbReference type="SAM" id="MobiDB-lite"/>
    </source>
</evidence>
<dbReference type="EMBL" id="JBEZFP010000002">
    <property type="protein sequence ID" value="MEU8132126.1"/>
    <property type="molecule type" value="Genomic_DNA"/>
</dbReference>
<dbReference type="InterPro" id="IPR002104">
    <property type="entry name" value="Integrase_catalytic"/>
</dbReference>
<dbReference type="CDD" id="cd00397">
    <property type="entry name" value="DNA_BRE_C"/>
    <property type="match status" value="1"/>
</dbReference>
<feature type="compositionally biased region" description="Basic and acidic residues" evidence="2">
    <location>
        <begin position="110"/>
        <end position="127"/>
    </location>
</feature>
<dbReference type="PROSITE" id="PS51898">
    <property type="entry name" value="TYR_RECOMBINASE"/>
    <property type="match status" value="1"/>
</dbReference>
<reference evidence="4 5" key="1">
    <citation type="submission" date="2024-06" db="EMBL/GenBank/DDBJ databases">
        <title>The Natural Products Discovery Center: Release of the First 8490 Sequenced Strains for Exploring Actinobacteria Biosynthetic Diversity.</title>
        <authorList>
            <person name="Kalkreuter E."/>
            <person name="Kautsar S.A."/>
            <person name="Yang D."/>
            <person name="Bader C.D."/>
            <person name="Teijaro C.N."/>
            <person name="Fluegel L."/>
            <person name="Davis C.M."/>
            <person name="Simpson J.R."/>
            <person name="Lauterbach L."/>
            <person name="Steele A.D."/>
            <person name="Gui C."/>
            <person name="Meng S."/>
            <person name="Li G."/>
            <person name="Viehrig K."/>
            <person name="Ye F."/>
            <person name="Su P."/>
            <person name="Kiefer A.F."/>
            <person name="Nichols A."/>
            <person name="Cepeda A.J."/>
            <person name="Yan W."/>
            <person name="Fan B."/>
            <person name="Jiang Y."/>
            <person name="Adhikari A."/>
            <person name="Zheng C.-J."/>
            <person name="Schuster L."/>
            <person name="Cowan T.M."/>
            <person name="Smanski M.J."/>
            <person name="Chevrette M.G."/>
            <person name="De Carvalho L.P.S."/>
            <person name="Shen B."/>
        </authorList>
    </citation>
    <scope>NUCLEOTIDE SEQUENCE [LARGE SCALE GENOMIC DNA]</scope>
    <source>
        <strain evidence="4 5">NPDC048946</strain>
    </source>
</reference>
<dbReference type="Proteomes" id="UP001551482">
    <property type="component" value="Unassembled WGS sequence"/>
</dbReference>
<feature type="region of interest" description="Disordered" evidence="2">
    <location>
        <begin position="93"/>
        <end position="131"/>
    </location>
</feature>
<sequence length="238" mass="26107">MELKEFREHPSDAVKWTAPKVVKQIDRRAVVNPSGIPGSCWPQSRTWVATDGPVADAWSRCSGLCTTAARGRAEATDLKVADCDLPEEGWGPLTLHETRPAAGKQWTDSGETHDDRAHKGRAGKETRPVPIPPVLVRPLREHLEQFPNAKDGRVFGNERRGVVGASTYSRTWEEARNLALTPAQVGSPLAATPYDLRHAALSSWLNAGMDPTEVARRAGNSVEVLMRRYASALTDERS</sequence>
<dbReference type="RefSeq" id="WP_358347447.1">
    <property type="nucleotide sequence ID" value="NZ_JBEZFP010000002.1"/>
</dbReference>
<gene>
    <name evidence="4" type="ORF">AB0C36_01310</name>
</gene>
<evidence type="ECO:0000256" key="1">
    <source>
        <dbReference type="ARBA" id="ARBA00023172"/>
    </source>
</evidence>
<comment type="caution">
    <text evidence="4">The sequence shown here is derived from an EMBL/GenBank/DDBJ whole genome shotgun (WGS) entry which is preliminary data.</text>
</comment>
<keyword evidence="1" id="KW-0233">DNA recombination</keyword>
<evidence type="ECO:0000259" key="3">
    <source>
        <dbReference type="PROSITE" id="PS51898"/>
    </source>
</evidence>
<dbReference type="SUPFAM" id="SSF56349">
    <property type="entry name" value="DNA breaking-rejoining enzymes"/>
    <property type="match status" value="1"/>
</dbReference>